<feature type="compositionally biased region" description="Low complexity" evidence="1">
    <location>
        <begin position="251"/>
        <end position="267"/>
    </location>
</feature>
<accession>A0A1L9SKC8</accession>
<evidence type="ECO:0008006" key="4">
    <source>
        <dbReference type="Google" id="ProtNLM"/>
    </source>
</evidence>
<sequence length="618" mass="67107">MAVRRSARLRGRQTSAEPQPQANPPNTTTPVFTPVKSFLPMKKTPKTAERKDFAVKTPTTAFAVRPPREEMHPSKVHQSTTKQADSGLILGFNPVKRDAKGNVIKESVMQNTPSKLKASPSSQMGTPGFEFKFSCHESQLSDEAKKLMDTVREDAARIKAQMVQDKTKHARQEAEEENLQGDRLIAKPKGKVGRFSDVHMAEFKKMDSIAGHASAYRAAPGRFQPVTKSLKRTNSKARLDEPESSRNNEKSLSTTPSKSPSKLPAPAFESAASVKRVKHSAAEDTSTGRPSSRDGKTATPGANLALPRPRPSMRPSLMTPTKSSMARFSSARPIRTSMIPSLTQSPGSKAIAAPHTPKTEFNPRLKSKVPTLNNLKSILRRHQPLFSKDPAKIAAGTHVADPDFTFDMLVKTSRPDDDAAQTPSPKKRVEFTPIVKSSHLEVAQASPSPSKIPTARTPMDVVYPTLPTLTPEKDAVITKSNTASIRKVRPSARSASGTHTDLASMPKFPAVPHGIINKKRARQETDDTPDAENVPPATAVELTPDGRSAKRMKMSVPSPIKDVPTPSPVKVIRSMTPGRSRLQGTPTRGGTPGSARAKGKNVLTLSRLNMLSKPKNRS</sequence>
<feature type="region of interest" description="Disordered" evidence="1">
    <location>
        <begin position="339"/>
        <end position="365"/>
    </location>
</feature>
<feature type="compositionally biased region" description="Low complexity" evidence="1">
    <location>
        <begin position="18"/>
        <end position="35"/>
    </location>
</feature>
<feature type="region of interest" description="Disordered" evidence="1">
    <location>
        <begin position="487"/>
        <end position="599"/>
    </location>
</feature>
<dbReference type="STRING" id="1073090.A0A1L9SKC8"/>
<name>A0A1L9SKC8_9EURO</name>
<feature type="region of interest" description="Disordered" evidence="1">
    <location>
        <begin position="217"/>
        <end position="325"/>
    </location>
</feature>
<evidence type="ECO:0000313" key="3">
    <source>
        <dbReference type="Proteomes" id="UP000184188"/>
    </source>
</evidence>
<dbReference type="OrthoDB" id="5204833at2759"/>
<feature type="region of interest" description="Disordered" evidence="1">
    <location>
        <begin position="1"/>
        <end position="88"/>
    </location>
</feature>
<reference evidence="3" key="1">
    <citation type="journal article" date="2017" name="Genome Biol.">
        <title>Comparative genomics reveals high biological diversity and specific adaptations in the industrially and medically important fungal genus Aspergillus.</title>
        <authorList>
            <person name="de Vries R.P."/>
            <person name="Riley R."/>
            <person name="Wiebenga A."/>
            <person name="Aguilar-Osorio G."/>
            <person name="Amillis S."/>
            <person name="Uchima C.A."/>
            <person name="Anderluh G."/>
            <person name="Asadollahi M."/>
            <person name="Askin M."/>
            <person name="Barry K."/>
            <person name="Battaglia E."/>
            <person name="Bayram O."/>
            <person name="Benocci T."/>
            <person name="Braus-Stromeyer S.A."/>
            <person name="Caldana C."/>
            <person name="Canovas D."/>
            <person name="Cerqueira G.C."/>
            <person name="Chen F."/>
            <person name="Chen W."/>
            <person name="Choi C."/>
            <person name="Clum A."/>
            <person name="Dos Santos R.A."/>
            <person name="Damasio A.R."/>
            <person name="Diallinas G."/>
            <person name="Emri T."/>
            <person name="Fekete E."/>
            <person name="Flipphi M."/>
            <person name="Freyberg S."/>
            <person name="Gallo A."/>
            <person name="Gournas C."/>
            <person name="Habgood R."/>
            <person name="Hainaut M."/>
            <person name="Harispe M.L."/>
            <person name="Henrissat B."/>
            <person name="Hilden K.S."/>
            <person name="Hope R."/>
            <person name="Hossain A."/>
            <person name="Karabika E."/>
            <person name="Karaffa L."/>
            <person name="Karanyi Z."/>
            <person name="Krasevec N."/>
            <person name="Kuo A."/>
            <person name="Kusch H."/>
            <person name="LaButti K."/>
            <person name="Lagendijk E.L."/>
            <person name="Lapidus A."/>
            <person name="Levasseur A."/>
            <person name="Lindquist E."/>
            <person name="Lipzen A."/>
            <person name="Logrieco A.F."/>
            <person name="MacCabe A."/>
            <person name="Maekelae M.R."/>
            <person name="Malavazi I."/>
            <person name="Melin P."/>
            <person name="Meyer V."/>
            <person name="Mielnichuk N."/>
            <person name="Miskei M."/>
            <person name="Molnar A.P."/>
            <person name="Mule G."/>
            <person name="Ngan C.Y."/>
            <person name="Orejas M."/>
            <person name="Orosz E."/>
            <person name="Ouedraogo J.P."/>
            <person name="Overkamp K.M."/>
            <person name="Park H.-S."/>
            <person name="Perrone G."/>
            <person name="Piumi F."/>
            <person name="Punt P.J."/>
            <person name="Ram A.F."/>
            <person name="Ramon A."/>
            <person name="Rauscher S."/>
            <person name="Record E."/>
            <person name="Riano-Pachon D.M."/>
            <person name="Robert V."/>
            <person name="Roehrig J."/>
            <person name="Ruller R."/>
            <person name="Salamov A."/>
            <person name="Salih N.S."/>
            <person name="Samson R.A."/>
            <person name="Sandor E."/>
            <person name="Sanguinetti M."/>
            <person name="Schuetze T."/>
            <person name="Sepcic K."/>
            <person name="Shelest E."/>
            <person name="Sherlock G."/>
            <person name="Sophianopoulou V."/>
            <person name="Squina F.M."/>
            <person name="Sun H."/>
            <person name="Susca A."/>
            <person name="Todd R.B."/>
            <person name="Tsang A."/>
            <person name="Unkles S.E."/>
            <person name="van de Wiele N."/>
            <person name="van Rossen-Uffink D."/>
            <person name="Oliveira J.V."/>
            <person name="Vesth T.C."/>
            <person name="Visser J."/>
            <person name="Yu J.-H."/>
            <person name="Zhou M."/>
            <person name="Andersen M.R."/>
            <person name="Archer D.B."/>
            <person name="Baker S.E."/>
            <person name="Benoit I."/>
            <person name="Brakhage A.A."/>
            <person name="Braus G.H."/>
            <person name="Fischer R."/>
            <person name="Frisvad J.C."/>
            <person name="Goldman G.H."/>
            <person name="Houbraken J."/>
            <person name="Oakley B."/>
            <person name="Pocsi I."/>
            <person name="Scazzocchio C."/>
            <person name="Seiboth B."/>
            <person name="vanKuyk P.A."/>
            <person name="Wortman J."/>
            <person name="Dyer P.S."/>
            <person name="Grigoriev I.V."/>
        </authorList>
    </citation>
    <scope>NUCLEOTIDE SEQUENCE [LARGE SCALE GENOMIC DNA]</scope>
    <source>
        <strain evidence="3">CBS 506.65</strain>
    </source>
</reference>
<feature type="compositionally biased region" description="Basic residues" evidence="1">
    <location>
        <begin position="1"/>
        <end position="11"/>
    </location>
</feature>
<feature type="region of interest" description="Disordered" evidence="1">
    <location>
        <begin position="161"/>
        <end position="185"/>
    </location>
</feature>
<dbReference type="RefSeq" id="XP_022582127.1">
    <property type="nucleotide sequence ID" value="XM_022729219.1"/>
</dbReference>
<gene>
    <name evidence="2" type="ORF">ASPZODRAFT_64279</name>
</gene>
<dbReference type="VEuPathDB" id="FungiDB:ASPZODRAFT_64279"/>
<protein>
    <recommendedName>
        <fullName evidence="4">Erythromycin esterase</fullName>
    </recommendedName>
</protein>
<evidence type="ECO:0000313" key="2">
    <source>
        <dbReference type="EMBL" id="OJJ47617.1"/>
    </source>
</evidence>
<dbReference type="EMBL" id="KV878340">
    <property type="protein sequence ID" value="OJJ47617.1"/>
    <property type="molecule type" value="Genomic_DNA"/>
</dbReference>
<organism evidence="2 3">
    <name type="scientific">Penicilliopsis zonata CBS 506.65</name>
    <dbReference type="NCBI Taxonomy" id="1073090"/>
    <lineage>
        <taxon>Eukaryota</taxon>
        <taxon>Fungi</taxon>
        <taxon>Dikarya</taxon>
        <taxon>Ascomycota</taxon>
        <taxon>Pezizomycotina</taxon>
        <taxon>Eurotiomycetes</taxon>
        <taxon>Eurotiomycetidae</taxon>
        <taxon>Eurotiales</taxon>
        <taxon>Aspergillaceae</taxon>
        <taxon>Penicilliopsis</taxon>
    </lineage>
</organism>
<dbReference type="AlphaFoldDB" id="A0A1L9SKC8"/>
<keyword evidence="3" id="KW-1185">Reference proteome</keyword>
<evidence type="ECO:0000256" key="1">
    <source>
        <dbReference type="SAM" id="MobiDB-lite"/>
    </source>
</evidence>
<dbReference type="Proteomes" id="UP000184188">
    <property type="component" value="Unassembled WGS sequence"/>
</dbReference>
<dbReference type="GeneID" id="34615683"/>
<proteinExistence type="predicted"/>
<feature type="compositionally biased region" description="Basic and acidic residues" evidence="1">
    <location>
        <begin position="237"/>
        <end position="249"/>
    </location>
</feature>